<feature type="signal peptide" evidence="1">
    <location>
        <begin position="1"/>
        <end position="21"/>
    </location>
</feature>
<accession>A0A6L3ZG44</accession>
<dbReference type="AlphaFoldDB" id="A0A6L3ZG44"/>
<dbReference type="Proteomes" id="UP000484164">
    <property type="component" value="Unassembled WGS sequence"/>
</dbReference>
<protein>
    <submittedName>
        <fullName evidence="2">Uncharacterized protein</fullName>
    </submittedName>
</protein>
<dbReference type="RefSeq" id="WP_151693804.1">
    <property type="nucleotide sequence ID" value="NZ_BMGX01000001.1"/>
</dbReference>
<organism evidence="2 3">
    <name type="scientific">Phaeocystidibacter marisrubri</name>
    <dbReference type="NCBI Taxonomy" id="1577780"/>
    <lineage>
        <taxon>Bacteria</taxon>
        <taxon>Pseudomonadati</taxon>
        <taxon>Bacteroidota</taxon>
        <taxon>Flavobacteriia</taxon>
        <taxon>Flavobacteriales</taxon>
        <taxon>Phaeocystidibacteraceae</taxon>
        <taxon>Phaeocystidibacter</taxon>
    </lineage>
</organism>
<evidence type="ECO:0000313" key="3">
    <source>
        <dbReference type="Proteomes" id="UP000484164"/>
    </source>
</evidence>
<dbReference type="PROSITE" id="PS51257">
    <property type="entry name" value="PROKAR_LIPOPROTEIN"/>
    <property type="match status" value="1"/>
</dbReference>
<dbReference type="OrthoDB" id="1488726at2"/>
<feature type="chain" id="PRO_5026850950" evidence="1">
    <location>
        <begin position="22"/>
        <end position="611"/>
    </location>
</feature>
<evidence type="ECO:0000313" key="2">
    <source>
        <dbReference type="EMBL" id="KAB2816377.1"/>
    </source>
</evidence>
<proteinExistence type="predicted"/>
<comment type="caution">
    <text evidence="2">The sequence shown here is derived from an EMBL/GenBank/DDBJ whole genome shotgun (WGS) entry which is preliminary data.</text>
</comment>
<keyword evidence="1" id="KW-0732">Signal</keyword>
<reference evidence="2 3" key="1">
    <citation type="submission" date="2019-10" db="EMBL/GenBank/DDBJ databases">
        <title>Genome sequence of Phaeocystidibacter marisrubri JCM30614 (type strain).</title>
        <authorList>
            <person name="Bowman J.P."/>
        </authorList>
    </citation>
    <scope>NUCLEOTIDE SEQUENCE [LARGE SCALE GENOMIC DNA]</scope>
    <source>
        <strain evidence="2 3">JCM 30614</strain>
    </source>
</reference>
<dbReference type="EMBL" id="WBVQ01000002">
    <property type="protein sequence ID" value="KAB2816377.1"/>
    <property type="molecule type" value="Genomic_DNA"/>
</dbReference>
<gene>
    <name evidence="2" type="ORF">F8C82_11890</name>
</gene>
<evidence type="ECO:0000256" key="1">
    <source>
        <dbReference type="SAM" id="SignalP"/>
    </source>
</evidence>
<name>A0A6L3ZG44_9FLAO</name>
<sequence length="611" mass="69865">MTLFKSLACAAFALTLSSCNSDDTTPYQTLADIVETEPQNISFNANEDAVIEGREGVVIAIPKGGLIDKYGDIVTGHVSAVLVEALTPSSQILHELALSRGDEGFENIGAIQLTFTSNGSEVFINPKNPVYAEIPSTEVGRDLMVYSGERKSNGDIAWKDSTTLPNYLINVPFELLTFTPPNFERTVQDIICPSTDSSYVAYNKDLQMDVLLTEACDAKFTKEELDSLYFSIVGFEDGSPCFYHDPDNDVEYLAYHPCKHILPRSIFTIRQSPFNQTFIATREFEQRLKTIHQTQNRELLEIYINNLDKHLWKVDEMAHSKALELFGEESEYSKKFHNYANEKLTNVADAPLSAKLLAAYYERKLDSLQQQQARLIQKLQTDVTQQNKLADQMVKQYVTTVVKRNRYRLKKYGFTTTSSITLLTKKRAYARVDPVDIKVKVNHAENMHLIRSYIVLNTPKSILKLNNLGTGEFSRTITVDAYFNTSTQTGNQLVTIGFTDNTPWLNIQPIELHKEDQLIHISLEKTSDSELSSILRKLDQKKEEFNKIEDDIRYHLTIHAMHREREKLIAEQTLICKLYCAIHEVEFKRYDMDWMDQVDTYTQSELYISKP</sequence>
<keyword evidence="3" id="KW-1185">Reference proteome</keyword>